<evidence type="ECO:0000313" key="3">
    <source>
        <dbReference type="Proteomes" id="UP000462055"/>
    </source>
</evidence>
<gene>
    <name evidence="2" type="ORF">F8568_043070</name>
</gene>
<comment type="caution">
    <text evidence="2">The sequence shown here is derived from an EMBL/GenBank/DDBJ whole genome shotgun (WGS) entry which is preliminary data.</text>
</comment>
<keyword evidence="3" id="KW-1185">Reference proteome</keyword>
<proteinExistence type="predicted"/>
<dbReference type="AlphaFoldDB" id="A0A6I4MUM1"/>
<protein>
    <submittedName>
        <fullName evidence="2">Uncharacterized protein</fullName>
    </submittedName>
</protein>
<dbReference type="Proteomes" id="UP000462055">
    <property type="component" value="Unassembled WGS sequence"/>
</dbReference>
<evidence type="ECO:0000313" key="2">
    <source>
        <dbReference type="EMBL" id="MWA07011.1"/>
    </source>
</evidence>
<feature type="region of interest" description="Disordered" evidence="1">
    <location>
        <begin position="57"/>
        <end position="145"/>
    </location>
</feature>
<dbReference type="RefSeq" id="WP_151599924.1">
    <property type="nucleotide sequence ID" value="NZ_WBMS02000061.1"/>
</dbReference>
<name>A0A6I4MUM1_9ACTN</name>
<dbReference type="EMBL" id="WBMS02000061">
    <property type="protein sequence ID" value="MWA07011.1"/>
    <property type="molecule type" value="Genomic_DNA"/>
</dbReference>
<reference evidence="2" key="1">
    <citation type="submission" date="2019-12" db="EMBL/GenBank/DDBJ databases">
        <title>Actinomadura physcomitrii sp. nov., a novel actinomycete isolated from moss [Physcomitrium sphaericum (Ludw) Fuernr].</title>
        <authorList>
            <person name="Zhuang X."/>
        </authorList>
    </citation>
    <scope>NUCLEOTIDE SEQUENCE [LARGE SCALE GENOMIC DNA]</scope>
    <source>
        <strain evidence="2">LD22</strain>
    </source>
</reference>
<evidence type="ECO:0000256" key="1">
    <source>
        <dbReference type="SAM" id="MobiDB-lite"/>
    </source>
</evidence>
<sequence length="145" mass="16590">MDQEAQRGQHRSRTAVVRQEHRQALVLGVRHCFAQSHPTRDDRELLKDHLRQLRLDARFDPHQLPSTQAAGRGARSRRLENGGAVRPHHSDGRPHQLAQPAEQLGQAELEPDAAPKETHHVVDMDRARDRRRQQARISAQAIRMS</sequence>
<accession>A0A6I4MUM1</accession>
<feature type="compositionally biased region" description="Basic and acidic residues" evidence="1">
    <location>
        <begin position="113"/>
        <end position="128"/>
    </location>
</feature>
<feature type="compositionally biased region" description="Low complexity" evidence="1">
    <location>
        <begin position="135"/>
        <end position="145"/>
    </location>
</feature>
<organism evidence="2 3">
    <name type="scientific">Actinomadura physcomitrii</name>
    <dbReference type="NCBI Taxonomy" id="2650748"/>
    <lineage>
        <taxon>Bacteria</taxon>
        <taxon>Bacillati</taxon>
        <taxon>Actinomycetota</taxon>
        <taxon>Actinomycetes</taxon>
        <taxon>Streptosporangiales</taxon>
        <taxon>Thermomonosporaceae</taxon>
        <taxon>Actinomadura</taxon>
    </lineage>
</organism>